<evidence type="ECO:0000259" key="2">
    <source>
        <dbReference type="Pfam" id="PF13088"/>
    </source>
</evidence>
<sequence length="486" mass="53086">MGVCRPSPSAVGAGLAAAGGAAGAGGGIVGGGGGVAPPSCVEDGRVKLRSNATCVEGERKDRARHSSSTILRGATLSHAKCMLPLLRNGRLASSLLWVLPLLIWFYIRLTKKTVMFDHSNIAYRWAYKINRDPNGTILDSLAYVHMGMVESLPNGSICAVFQGSESNYEGSVNQNLYWTTSSDGGKTWSKMEVLLKGDGVALWSPVVLSESGRVWLFFSRSSRRCKYYDRSRGVTRFSPGGDLQYASSDDSGLSWTTPQTVYSFEAEEGMPKVIANKICVLSTGAWVLPFWREPGRTCPPKRILPVLEYPQGSGGVLISGDQGLTWSVHGRLSTPETWLIENTVAELRDHTLLQFFRSKKNWVYQSTSQDMGQTWSPPTPTVLLNPDSKVHLLSLPNGHLLCAFNPSPTKRTPLFISLSRNDGNSWNALAHLETDSSKSFSYPTMLAFKGKLLTIYSVMAVENFRSFCVGMKVAILQLQGSQVQIS</sequence>
<dbReference type="PANTHER" id="PTHR43752">
    <property type="entry name" value="BNR/ASP-BOX REPEAT FAMILY PROTEIN"/>
    <property type="match status" value="1"/>
</dbReference>
<dbReference type="PANTHER" id="PTHR43752:SF2">
    <property type="entry name" value="BNR_ASP-BOX REPEAT FAMILY PROTEIN"/>
    <property type="match status" value="1"/>
</dbReference>
<dbReference type="InterPro" id="IPR036278">
    <property type="entry name" value="Sialidase_sf"/>
</dbReference>
<proteinExistence type="predicted"/>
<dbReference type="AlphaFoldDB" id="A0A388LCE7"/>
<name>A0A388LCE7_CHABU</name>
<dbReference type="Proteomes" id="UP000265515">
    <property type="component" value="Unassembled WGS sequence"/>
</dbReference>
<accession>A0A388LCE7</accession>
<dbReference type="CDD" id="cd15482">
    <property type="entry name" value="Sialidase_non-viral"/>
    <property type="match status" value="1"/>
</dbReference>
<evidence type="ECO:0000313" key="3">
    <source>
        <dbReference type="EMBL" id="GBG79980.1"/>
    </source>
</evidence>
<dbReference type="Gramene" id="GBG79980">
    <property type="protein sequence ID" value="GBG79980"/>
    <property type="gene ID" value="CBR_g30241"/>
</dbReference>
<keyword evidence="1" id="KW-1133">Transmembrane helix</keyword>
<dbReference type="InterPro" id="IPR011040">
    <property type="entry name" value="Sialidase"/>
</dbReference>
<evidence type="ECO:0000313" key="4">
    <source>
        <dbReference type="Proteomes" id="UP000265515"/>
    </source>
</evidence>
<gene>
    <name evidence="3" type="ORF">CBR_g30241</name>
</gene>
<dbReference type="SUPFAM" id="SSF50939">
    <property type="entry name" value="Sialidases"/>
    <property type="match status" value="1"/>
</dbReference>
<dbReference type="Pfam" id="PF13088">
    <property type="entry name" value="BNR_2"/>
    <property type="match status" value="1"/>
</dbReference>
<protein>
    <recommendedName>
        <fullName evidence="2">Sialidase domain-containing protein</fullName>
    </recommendedName>
</protein>
<evidence type="ECO:0000256" key="1">
    <source>
        <dbReference type="SAM" id="Phobius"/>
    </source>
</evidence>
<dbReference type="Gene3D" id="2.120.10.10">
    <property type="match status" value="1"/>
</dbReference>
<feature type="domain" description="Sialidase" evidence="2">
    <location>
        <begin position="156"/>
        <end position="448"/>
    </location>
</feature>
<feature type="transmembrane region" description="Helical" evidence="1">
    <location>
        <begin position="89"/>
        <end position="107"/>
    </location>
</feature>
<dbReference type="OrthoDB" id="504663at2759"/>
<keyword evidence="4" id="KW-1185">Reference proteome</keyword>
<organism evidence="3 4">
    <name type="scientific">Chara braunii</name>
    <name type="common">Braun's stonewort</name>
    <dbReference type="NCBI Taxonomy" id="69332"/>
    <lineage>
        <taxon>Eukaryota</taxon>
        <taxon>Viridiplantae</taxon>
        <taxon>Streptophyta</taxon>
        <taxon>Charophyceae</taxon>
        <taxon>Charales</taxon>
        <taxon>Characeae</taxon>
        <taxon>Chara</taxon>
    </lineage>
</organism>
<reference evidence="3 4" key="1">
    <citation type="journal article" date="2018" name="Cell">
        <title>The Chara Genome: Secondary Complexity and Implications for Plant Terrestrialization.</title>
        <authorList>
            <person name="Nishiyama T."/>
            <person name="Sakayama H."/>
            <person name="Vries J.D."/>
            <person name="Buschmann H."/>
            <person name="Saint-Marcoux D."/>
            <person name="Ullrich K.K."/>
            <person name="Haas F.B."/>
            <person name="Vanderstraeten L."/>
            <person name="Becker D."/>
            <person name="Lang D."/>
            <person name="Vosolsobe S."/>
            <person name="Rombauts S."/>
            <person name="Wilhelmsson P.K.I."/>
            <person name="Janitza P."/>
            <person name="Kern R."/>
            <person name="Heyl A."/>
            <person name="Rumpler F."/>
            <person name="Villalobos L.I.A.C."/>
            <person name="Clay J.M."/>
            <person name="Skokan R."/>
            <person name="Toyoda A."/>
            <person name="Suzuki Y."/>
            <person name="Kagoshima H."/>
            <person name="Schijlen E."/>
            <person name="Tajeshwar N."/>
            <person name="Catarino B."/>
            <person name="Hetherington A.J."/>
            <person name="Saltykova A."/>
            <person name="Bonnot C."/>
            <person name="Breuninger H."/>
            <person name="Symeonidi A."/>
            <person name="Radhakrishnan G.V."/>
            <person name="Van Nieuwerburgh F."/>
            <person name="Deforce D."/>
            <person name="Chang C."/>
            <person name="Karol K.G."/>
            <person name="Hedrich R."/>
            <person name="Ulvskov P."/>
            <person name="Glockner G."/>
            <person name="Delwiche C.F."/>
            <person name="Petrasek J."/>
            <person name="Van de Peer Y."/>
            <person name="Friml J."/>
            <person name="Beilby M."/>
            <person name="Dolan L."/>
            <person name="Kohara Y."/>
            <person name="Sugano S."/>
            <person name="Fujiyama A."/>
            <person name="Delaux P.-M."/>
            <person name="Quint M."/>
            <person name="TheiBen G."/>
            <person name="Hagemann M."/>
            <person name="Harholt J."/>
            <person name="Dunand C."/>
            <person name="Zachgo S."/>
            <person name="Langdale J."/>
            <person name="Maumus F."/>
            <person name="Straeten D.V.D."/>
            <person name="Gould S.B."/>
            <person name="Rensing S.A."/>
        </authorList>
    </citation>
    <scope>NUCLEOTIDE SEQUENCE [LARGE SCALE GENOMIC DNA]</scope>
    <source>
        <strain evidence="3 4">S276</strain>
    </source>
</reference>
<keyword evidence="1" id="KW-0812">Transmembrane</keyword>
<dbReference type="EMBL" id="BFEA01000333">
    <property type="protein sequence ID" value="GBG79980.1"/>
    <property type="molecule type" value="Genomic_DNA"/>
</dbReference>
<keyword evidence="1" id="KW-0472">Membrane</keyword>
<comment type="caution">
    <text evidence="3">The sequence shown here is derived from an EMBL/GenBank/DDBJ whole genome shotgun (WGS) entry which is preliminary data.</text>
</comment>